<evidence type="ECO:0000256" key="12">
    <source>
        <dbReference type="ARBA" id="ARBA00023033"/>
    </source>
</evidence>
<dbReference type="InterPro" id="IPR002401">
    <property type="entry name" value="Cyt_P450_E_grp-I"/>
</dbReference>
<evidence type="ECO:0000256" key="5">
    <source>
        <dbReference type="ARBA" id="ARBA00010617"/>
    </source>
</evidence>
<dbReference type="GO" id="GO:0005789">
    <property type="term" value="C:endoplasmic reticulum membrane"/>
    <property type="evidence" value="ECO:0007669"/>
    <property type="project" value="UniProtKB-SubCell"/>
</dbReference>
<dbReference type="Gene3D" id="1.10.630.10">
    <property type="entry name" value="Cytochrome P450"/>
    <property type="match status" value="1"/>
</dbReference>
<comment type="caution">
    <text evidence="17">The sequence shown here is derived from an EMBL/GenBank/DDBJ whole genome shotgun (WGS) entry which is preliminary data.</text>
</comment>
<keyword evidence="7 14" id="KW-0479">Metal-binding</keyword>
<evidence type="ECO:0000256" key="14">
    <source>
        <dbReference type="PIRSR" id="PIRSR602401-1"/>
    </source>
</evidence>
<sequence>MVAMSMSTFVPFTGSWVTFILLLSLLVVVLSLFIKRTKFLYSLRNVPSPVALPLIGNAVQLNCSLEEFFRKLLEWGKQFGDIYLLWVGPRPFVFVYRVEDVQPLLSSSIHIDKSLEYSYLKPWLGYGLVTSTGTHWQTLRKLLTPTFHNELQQQYLKSVVRETTTLISSLKAEANNVFDVVPYAKRAALDIVCETTMGYHLNSQVNFEDDYVSSVEKMTSIIQMRFTNIWMANDTIFNLTSLGKEHDKALKTIHNFVDNIILKRQIQWKTNRDSNFNQPINNKKALLDLLLDYAEKKNNVGLTDSDIRDQVNTFIFAGHDTAAMSISWILYALGRHPEYQQKIIDEFEAIIGDNELTMDNLNKLAWLEACIKETWRLYPVAPLIARQIYNPIKLMNHNIPVGSTVLINLFMLHRDPRYFPNPEAYQPERFLSNTPKPPPFAYIPFSAGSRNCIGWKFATMVVKASILSILRAYKIESVDSSDQLRLISSIVLINKYGIRIKISPRQNDSTSTVISESDIKTKED</sequence>
<reference evidence="17" key="1">
    <citation type="submission" date="2021-04" db="EMBL/GenBank/DDBJ databases">
        <authorList>
            <person name="Chebbi M.A.C M."/>
        </authorList>
    </citation>
    <scope>NUCLEOTIDE SEQUENCE</scope>
</reference>
<dbReference type="AlphaFoldDB" id="A0A8J2MY52"/>
<keyword evidence="12 15" id="KW-0503">Monooxygenase</keyword>
<comment type="function">
    <text evidence="2">May be involved in the metabolism of insect hormones and in the breakdown of synthetic insecticides.</text>
</comment>
<dbReference type="Pfam" id="PF00067">
    <property type="entry name" value="p450"/>
    <property type="match status" value="1"/>
</dbReference>
<evidence type="ECO:0000256" key="9">
    <source>
        <dbReference type="ARBA" id="ARBA00022848"/>
    </source>
</evidence>
<dbReference type="PROSITE" id="PS00086">
    <property type="entry name" value="CYTOCHROME_P450"/>
    <property type="match status" value="1"/>
</dbReference>
<keyword evidence="13 16" id="KW-0472">Membrane</keyword>
<evidence type="ECO:0000256" key="13">
    <source>
        <dbReference type="ARBA" id="ARBA00023136"/>
    </source>
</evidence>
<evidence type="ECO:0000256" key="7">
    <source>
        <dbReference type="ARBA" id="ARBA00022723"/>
    </source>
</evidence>
<dbReference type="GO" id="GO:0016705">
    <property type="term" value="F:oxidoreductase activity, acting on paired donors, with incorporation or reduction of molecular oxygen"/>
    <property type="evidence" value="ECO:0007669"/>
    <property type="project" value="InterPro"/>
</dbReference>
<keyword evidence="10 15" id="KW-0560">Oxidoreductase</keyword>
<name>A0A8J2MY52_COTCN</name>
<dbReference type="InterPro" id="IPR050196">
    <property type="entry name" value="Cytochrome_P450_Monoox"/>
</dbReference>
<keyword evidence="8" id="KW-0256">Endoplasmic reticulum</keyword>
<dbReference type="InterPro" id="IPR017972">
    <property type="entry name" value="Cyt_P450_CS"/>
</dbReference>
<comment type="subcellular location">
    <subcellularLocation>
        <location evidence="4">Endoplasmic reticulum membrane</location>
        <topology evidence="4">Peripheral membrane protein</topology>
    </subcellularLocation>
    <subcellularLocation>
        <location evidence="3">Microsome membrane</location>
        <topology evidence="3">Peripheral membrane protein</topology>
    </subcellularLocation>
</comment>
<dbReference type="SUPFAM" id="SSF48264">
    <property type="entry name" value="Cytochrome P450"/>
    <property type="match status" value="1"/>
</dbReference>
<evidence type="ECO:0000313" key="17">
    <source>
        <dbReference type="EMBL" id="CAG5106838.1"/>
    </source>
</evidence>
<feature type="transmembrane region" description="Helical" evidence="16">
    <location>
        <begin position="12"/>
        <end position="34"/>
    </location>
</feature>
<dbReference type="PRINTS" id="PR00385">
    <property type="entry name" value="P450"/>
</dbReference>
<keyword evidence="6 14" id="KW-0349">Heme</keyword>
<dbReference type="PANTHER" id="PTHR24291">
    <property type="entry name" value="CYTOCHROME P450 FAMILY 4"/>
    <property type="match status" value="1"/>
</dbReference>
<comment type="similarity">
    <text evidence="5 15">Belongs to the cytochrome P450 family.</text>
</comment>
<keyword evidence="9" id="KW-0492">Microsome</keyword>
<comment type="cofactor">
    <cofactor evidence="1 14">
        <name>heme</name>
        <dbReference type="ChEBI" id="CHEBI:30413"/>
    </cofactor>
</comment>
<proteinExistence type="inferred from homology"/>
<evidence type="ECO:0000256" key="2">
    <source>
        <dbReference type="ARBA" id="ARBA00003690"/>
    </source>
</evidence>
<dbReference type="PANTHER" id="PTHR24291:SF189">
    <property type="entry name" value="CYTOCHROME P450 4C3-RELATED"/>
    <property type="match status" value="1"/>
</dbReference>
<evidence type="ECO:0000256" key="15">
    <source>
        <dbReference type="RuleBase" id="RU000461"/>
    </source>
</evidence>
<feature type="binding site" description="axial binding residue" evidence="14">
    <location>
        <position position="452"/>
    </location>
    <ligand>
        <name>heme</name>
        <dbReference type="ChEBI" id="CHEBI:30413"/>
    </ligand>
    <ligandPart>
        <name>Fe</name>
        <dbReference type="ChEBI" id="CHEBI:18248"/>
    </ligandPart>
</feature>
<evidence type="ECO:0000256" key="10">
    <source>
        <dbReference type="ARBA" id="ARBA00023002"/>
    </source>
</evidence>
<dbReference type="InterPro" id="IPR036396">
    <property type="entry name" value="Cyt_P450_sf"/>
</dbReference>
<evidence type="ECO:0000256" key="4">
    <source>
        <dbReference type="ARBA" id="ARBA00004406"/>
    </source>
</evidence>
<keyword evidence="11 14" id="KW-0408">Iron</keyword>
<evidence type="ECO:0000256" key="16">
    <source>
        <dbReference type="SAM" id="Phobius"/>
    </source>
</evidence>
<evidence type="ECO:0000256" key="1">
    <source>
        <dbReference type="ARBA" id="ARBA00001971"/>
    </source>
</evidence>
<evidence type="ECO:0000313" key="18">
    <source>
        <dbReference type="Proteomes" id="UP000786811"/>
    </source>
</evidence>
<dbReference type="GO" id="GO:0020037">
    <property type="term" value="F:heme binding"/>
    <property type="evidence" value="ECO:0007669"/>
    <property type="project" value="InterPro"/>
</dbReference>
<organism evidence="17 18">
    <name type="scientific">Cotesia congregata</name>
    <name type="common">Parasitoid wasp</name>
    <name type="synonym">Apanteles congregatus</name>
    <dbReference type="NCBI Taxonomy" id="51543"/>
    <lineage>
        <taxon>Eukaryota</taxon>
        <taxon>Metazoa</taxon>
        <taxon>Ecdysozoa</taxon>
        <taxon>Arthropoda</taxon>
        <taxon>Hexapoda</taxon>
        <taxon>Insecta</taxon>
        <taxon>Pterygota</taxon>
        <taxon>Neoptera</taxon>
        <taxon>Endopterygota</taxon>
        <taxon>Hymenoptera</taxon>
        <taxon>Apocrita</taxon>
        <taxon>Ichneumonoidea</taxon>
        <taxon>Braconidae</taxon>
        <taxon>Microgastrinae</taxon>
        <taxon>Cotesia</taxon>
    </lineage>
</organism>
<gene>
    <name evidence="17" type="ORF">HICCMSTLAB_LOCUS12460</name>
</gene>
<dbReference type="CDD" id="cd20628">
    <property type="entry name" value="CYP4"/>
    <property type="match status" value="1"/>
</dbReference>
<keyword evidence="16" id="KW-0812">Transmembrane</keyword>
<evidence type="ECO:0000256" key="6">
    <source>
        <dbReference type="ARBA" id="ARBA00022617"/>
    </source>
</evidence>
<dbReference type="PRINTS" id="PR00463">
    <property type="entry name" value="EP450I"/>
</dbReference>
<dbReference type="GO" id="GO:0005506">
    <property type="term" value="F:iron ion binding"/>
    <property type="evidence" value="ECO:0007669"/>
    <property type="project" value="InterPro"/>
</dbReference>
<keyword evidence="18" id="KW-1185">Reference proteome</keyword>
<evidence type="ECO:0000256" key="3">
    <source>
        <dbReference type="ARBA" id="ARBA00004174"/>
    </source>
</evidence>
<evidence type="ECO:0000256" key="11">
    <source>
        <dbReference type="ARBA" id="ARBA00023004"/>
    </source>
</evidence>
<protein>
    <submittedName>
        <fullName evidence="17">CYP4AV9</fullName>
    </submittedName>
</protein>
<keyword evidence="16" id="KW-1133">Transmembrane helix</keyword>
<dbReference type="OrthoDB" id="1470350at2759"/>
<dbReference type="InterPro" id="IPR001128">
    <property type="entry name" value="Cyt_P450"/>
</dbReference>
<dbReference type="GO" id="GO:0004497">
    <property type="term" value="F:monooxygenase activity"/>
    <property type="evidence" value="ECO:0007669"/>
    <property type="project" value="UniProtKB-KW"/>
</dbReference>
<dbReference type="EMBL" id="CAJNRD030001124">
    <property type="protein sequence ID" value="CAG5106838.1"/>
    <property type="molecule type" value="Genomic_DNA"/>
</dbReference>
<accession>A0A8J2MY52</accession>
<dbReference type="Proteomes" id="UP000786811">
    <property type="component" value="Unassembled WGS sequence"/>
</dbReference>
<evidence type="ECO:0000256" key="8">
    <source>
        <dbReference type="ARBA" id="ARBA00022824"/>
    </source>
</evidence>